<evidence type="ECO:0000256" key="1">
    <source>
        <dbReference type="ARBA" id="ARBA00022516"/>
    </source>
</evidence>
<dbReference type="EC" id="1.1.1.270" evidence="8"/>
<keyword evidence="2" id="KW-0521">NADP</keyword>
<dbReference type="Gene3D" id="3.40.50.720">
    <property type="entry name" value="NAD(P)-binding Rossmann-like Domain"/>
    <property type="match status" value="1"/>
</dbReference>
<dbReference type="PANTHER" id="PTHR43647">
    <property type="entry name" value="DEHYDROGENASE"/>
    <property type="match status" value="1"/>
</dbReference>
<keyword evidence="11" id="KW-1185">Reference proteome</keyword>
<dbReference type="PANTHER" id="PTHR43647:SF1">
    <property type="entry name" value="3-KETO-STEROID REDUCTASE ERG27"/>
    <property type="match status" value="1"/>
</dbReference>
<dbReference type="InterPro" id="IPR051593">
    <property type="entry name" value="Ergosterol_Biosynth_ERG27"/>
</dbReference>
<evidence type="ECO:0000256" key="5">
    <source>
        <dbReference type="ARBA" id="ARBA00023098"/>
    </source>
</evidence>
<evidence type="ECO:0000256" key="7">
    <source>
        <dbReference type="ARBA" id="ARBA00023593"/>
    </source>
</evidence>
<accession>A0AAV5GN91</accession>
<dbReference type="GO" id="GO:0000253">
    <property type="term" value="F:3-beta-hydroxysteroid 3-dehydrogenase (NADP+) activity"/>
    <property type="evidence" value="ECO:0007669"/>
    <property type="project" value="UniProtKB-EC"/>
</dbReference>
<dbReference type="PRINTS" id="PR00081">
    <property type="entry name" value="GDHRDH"/>
</dbReference>
<dbReference type="GO" id="GO:0005741">
    <property type="term" value="C:mitochondrial outer membrane"/>
    <property type="evidence" value="ECO:0007669"/>
    <property type="project" value="TreeGrafter"/>
</dbReference>
<protein>
    <recommendedName>
        <fullName evidence="8">3beta-hydroxysteroid 3-dehydrogenase</fullName>
        <ecNumber evidence="8">1.1.1.270</ecNumber>
    </recommendedName>
</protein>
<keyword evidence="4" id="KW-0560">Oxidoreductase</keyword>
<evidence type="ECO:0000313" key="11">
    <source>
        <dbReference type="Proteomes" id="UP001342314"/>
    </source>
</evidence>
<gene>
    <name evidence="10" type="ORF">Rhopal_007103-T1</name>
</gene>
<dbReference type="InterPro" id="IPR002347">
    <property type="entry name" value="SDR_fam"/>
</dbReference>
<comment type="pathway">
    <text evidence="6">Steroid biosynthesis; zymosterol biosynthesis; zymosterol from lanosterol: step 5/6.</text>
</comment>
<evidence type="ECO:0000256" key="6">
    <source>
        <dbReference type="ARBA" id="ARBA00023589"/>
    </source>
</evidence>
<comment type="caution">
    <text evidence="10">The sequence shown here is derived from an EMBL/GenBank/DDBJ whole genome shotgun (WGS) entry which is preliminary data.</text>
</comment>
<name>A0AAV5GN91_9BASI</name>
<dbReference type="Proteomes" id="UP001342314">
    <property type="component" value="Unassembled WGS sequence"/>
</dbReference>
<evidence type="ECO:0000256" key="2">
    <source>
        <dbReference type="ARBA" id="ARBA00022857"/>
    </source>
</evidence>
<dbReference type="EMBL" id="BQKY01000016">
    <property type="protein sequence ID" value="GJN94040.1"/>
    <property type="molecule type" value="Genomic_DNA"/>
</dbReference>
<feature type="region of interest" description="Disordered" evidence="9">
    <location>
        <begin position="166"/>
        <end position="187"/>
    </location>
</feature>
<evidence type="ECO:0000256" key="4">
    <source>
        <dbReference type="ARBA" id="ARBA00023002"/>
    </source>
</evidence>
<dbReference type="SUPFAM" id="SSF51735">
    <property type="entry name" value="NAD(P)-binding Rossmann-fold domains"/>
    <property type="match status" value="1"/>
</dbReference>
<reference evidence="10 11" key="1">
    <citation type="submission" date="2021-12" db="EMBL/GenBank/DDBJ databases">
        <title>High titer production of polyol ester of fatty acids by Rhodotorula paludigena BS15 towards product separation-free biomass refinery.</title>
        <authorList>
            <person name="Mano J."/>
            <person name="Ono H."/>
            <person name="Tanaka T."/>
            <person name="Naito K."/>
            <person name="Sushida H."/>
            <person name="Ike M."/>
            <person name="Tokuyasu K."/>
            <person name="Kitaoka M."/>
        </authorList>
    </citation>
    <scope>NUCLEOTIDE SEQUENCE [LARGE SCALE GENOMIC DNA]</scope>
    <source>
        <strain evidence="10 11">BS15</strain>
    </source>
</reference>
<comment type="similarity">
    <text evidence="7">Belongs to the short-chain dehydrogenases/reductases (SDR) family. ERG27 subfamily.</text>
</comment>
<keyword evidence="5" id="KW-0443">Lipid metabolism</keyword>
<keyword evidence="3" id="KW-0752">Steroid biosynthesis</keyword>
<evidence type="ECO:0000256" key="3">
    <source>
        <dbReference type="ARBA" id="ARBA00022955"/>
    </source>
</evidence>
<proteinExistence type="inferred from homology"/>
<dbReference type="InterPro" id="IPR036291">
    <property type="entry name" value="NAD(P)-bd_dom_sf"/>
</dbReference>
<keyword evidence="1" id="KW-0444">Lipid biosynthesis</keyword>
<dbReference type="AlphaFoldDB" id="A0AAV5GN91"/>
<evidence type="ECO:0000256" key="9">
    <source>
        <dbReference type="SAM" id="MobiDB-lite"/>
    </source>
</evidence>
<dbReference type="GO" id="GO:0005811">
    <property type="term" value="C:lipid droplet"/>
    <property type="evidence" value="ECO:0007669"/>
    <property type="project" value="TreeGrafter"/>
</dbReference>
<evidence type="ECO:0000313" key="10">
    <source>
        <dbReference type="EMBL" id="GJN94040.1"/>
    </source>
</evidence>
<dbReference type="GO" id="GO:0006694">
    <property type="term" value="P:steroid biosynthetic process"/>
    <property type="evidence" value="ECO:0007669"/>
    <property type="project" value="UniProtKB-KW"/>
</dbReference>
<sequence length="341" mass="36046">MRVLVCTGCSSGLGLAALAAFVDRVIAAYPPPRPRWHILAAHRSEELSDEQHALTARCDHHGIPLAWLPLDLADARSVHSFARTVHHRAPHHIDALLLNAACWNTACTEVTLGDTRWTEEAVVNACSQHLLVSLLEPLLGTSGPSRIVVTTSNLHKSVASLDHLTSLLHPPPSPASPSASPNTGKSRYAASKAAQLVSAAYWASKLRDQGVQVVAVSPGFVPTTGLSRSSGPLARWAMQHLLSWAPFAVALEEASPASVDPAQDASVASPAPPANAPPFLYLSLPSSAPLPSPADLRTGTACTPGGLFDSEEVRARTATAGWDGVAREVFGRWEEWTRGAA</sequence>
<dbReference type="GO" id="GO:0005789">
    <property type="term" value="C:endoplasmic reticulum membrane"/>
    <property type="evidence" value="ECO:0007669"/>
    <property type="project" value="TreeGrafter"/>
</dbReference>
<evidence type="ECO:0000256" key="8">
    <source>
        <dbReference type="ARBA" id="ARBA00023621"/>
    </source>
</evidence>
<organism evidence="10 11">
    <name type="scientific">Rhodotorula paludigena</name>
    <dbReference type="NCBI Taxonomy" id="86838"/>
    <lineage>
        <taxon>Eukaryota</taxon>
        <taxon>Fungi</taxon>
        <taxon>Dikarya</taxon>
        <taxon>Basidiomycota</taxon>
        <taxon>Pucciniomycotina</taxon>
        <taxon>Microbotryomycetes</taxon>
        <taxon>Sporidiobolales</taxon>
        <taxon>Sporidiobolaceae</taxon>
        <taxon>Rhodotorula</taxon>
    </lineage>
</organism>